<accession>A0ABY8QCF6</accession>
<evidence type="ECO:0000256" key="1">
    <source>
        <dbReference type="SAM" id="SignalP"/>
    </source>
</evidence>
<dbReference type="EMBL" id="CP124616">
    <property type="protein sequence ID" value="WGW02300.1"/>
    <property type="molecule type" value="Genomic_DNA"/>
</dbReference>
<sequence>MALFARLIPLCLAFLAAGPLGAQSLSLRGEIATSATSVSDDPGVGRIDLDLSIPLAPQRGLPLAFEVGGFAYVLPGKRPHETYAALVWDDRWRLGVVRPAYDLILPSVFAETAPYLAYARAEYVRAFTTTTAMRETAVPFGLSYTHQSDGLQWAASLHSADKGGFRSASVAAKWDRAPWTVSGVLEGVWDSAGNHRGTNAKVGLGWAHGPWQMDLTYLSPGAERLPDALAASLRYQASQRLTLSTFGEVTADGSDDAFGVAAQWRLTPAAQLALAATRWRDDTGLHLTLSHRF</sequence>
<dbReference type="InterPro" id="IPR023614">
    <property type="entry name" value="Porin_dom_sf"/>
</dbReference>
<dbReference type="RefSeq" id="WP_282298934.1">
    <property type="nucleotide sequence ID" value="NZ_CP124616.1"/>
</dbReference>
<keyword evidence="1" id="KW-0732">Signal</keyword>
<feature type="chain" id="PRO_5047549307" description="Transporter" evidence="1">
    <location>
        <begin position="23"/>
        <end position="293"/>
    </location>
</feature>
<evidence type="ECO:0000313" key="3">
    <source>
        <dbReference type="Proteomes" id="UP001241605"/>
    </source>
</evidence>
<organism evidence="2 3">
    <name type="scientific">Tropicibacter oceani</name>
    <dbReference type="NCBI Taxonomy" id="3058420"/>
    <lineage>
        <taxon>Bacteria</taxon>
        <taxon>Pseudomonadati</taxon>
        <taxon>Pseudomonadota</taxon>
        <taxon>Alphaproteobacteria</taxon>
        <taxon>Rhodobacterales</taxon>
        <taxon>Roseobacteraceae</taxon>
        <taxon>Tropicibacter</taxon>
    </lineage>
</organism>
<dbReference type="SUPFAM" id="SSF56935">
    <property type="entry name" value="Porins"/>
    <property type="match status" value="1"/>
</dbReference>
<reference evidence="2 3" key="1">
    <citation type="submission" date="2023-05" db="EMBL/GenBank/DDBJ databases">
        <title>YMD87, complete Genome.</title>
        <authorList>
            <person name="Zhang J."/>
            <person name="Xu X."/>
        </authorList>
    </citation>
    <scope>NUCLEOTIDE SEQUENCE [LARGE SCALE GENOMIC DNA]</scope>
    <source>
        <strain evidence="2 3">YMD87</strain>
    </source>
</reference>
<keyword evidence="3" id="KW-1185">Reference proteome</keyword>
<name>A0ABY8QCF6_9RHOB</name>
<gene>
    <name evidence="2" type="ORF">QF118_10070</name>
</gene>
<dbReference type="Gene3D" id="2.40.160.10">
    <property type="entry name" value="Porin"/>
    <property type="match status" value="1"/>
</dbReference>
<protein>
    <recommendedName>
        <fullName evidence="4">Transporter</fullName>
    </recommendedName>
</protein>
<evidence type="ECO:0000313" key="2">
    <source>
        <dbReference type="EMBL" id="WGW02300.1"/>
    </source>
</evidence>
<dbReference type="Proteomes" id="UP001241605">
    <property type="component" value="Chromosome"/>
</dbReference>
<feature type="signal peptide" evidence="1">
    <location>
        <begin position="1"/>
        <end position="22"/>
    </location>
</feature>
<proteinExistence type="predicted"/>
<evidence type="ECO:0008006" key="4">
    <source>
        <dbReference type="Google" id="ProtNLM"/>
    </source>
</evidence>